<dbReference type="PANTHER" id="PTHR43133:SF60">
    <property type="entry name" value="RNA POLYMERASE SIGMA FACTOR SIGV"/>
    <property type="match status" value="1"/>
</dbReference>
<dbReference type="InterPro" id="IPR014284">
    <property type="entry name" value="RNA_pol_sigma-70_dom"/>
</dbReference>
<keyword evidence="3" id="KW-0731">Sigma factor</keyword>
<dbReference type="InterPro" id="IPR013324">
    <property type="entry name" value="RNA_pol_sigma_r3/r4-like"/>
</dbReference>
<accession>A0ABW8SP67</accession>
<proteinExistence type="inferred from homology"/>
<dbReference type="EMBL" id="JBJHZX010000032">
    <property type="protein sequence ID" value="MFL0197533.1"/>
    <property type="molecule type" value="Genomic_DNA"/>
</dbReference>
<name>A0ABW8SP67_9CLOT</name>
<evidence type="ECO:0000259" key="6">
    <source>
        <dbReference type="Pfam" id="PF08281"/>
    </source>
</evidence>
<dbReference type="RefSeq" id="WP_406793638.1">
    <property type="nucleotide sequence ID" value="NZ_JBJHZX010000032.1"/>
</dbReference>
<protein>
    <submittedName>
        <fullName evidence="7">Sigma-70 family RNA polymerase sigma factor</fullName>
    </submittedName>
</protein>
<dbReference type="Gene3D" id="1.10.10.10">
    <property type="entry name" value="Winged helix-like DNA-binding domain superfamily/Winged helix DNA-binding domain"/>
    <property type="match status" value="1"/>
</dbReference>
<dbReference type="InterPro" id="IPR039425">
    <property type="entry name" value="RNA_pol_sigma-70-like"/>
</dbReference>
<organism evidence="7 8">
    <name type="scientific">Candidatus Clostridium eludens</name>
    <dbReference type="NCBI Taxonomy" id="3381663"/>
    <lineage>
        <taxon>Bacteria</taxon>
        <taxon>Bacillati</taxon>
        <taxon>Bacillota</taxon>
        <taxon>Clostridia</taxon>
        <taxon>Eubacteriales</taxon>
        <taxon>Clostridiaceae</taxon>
        <taxon>Clostridium</taxon>
    </lineage>
</organism>
<dbReference type="InterPro" id="IPR013325">
    <property type="entry name" value="RNA_pol_sigma_r2"/>
</dbReference>
<dbReference type="InterPro" id="IPR007627">
    <property type="entry name" value="RNA_pol_sigma70_r2"/>
</dbReference>
<dbReference type="NCBIfam" id="TIGR02937">
    <property type="entry name" value="sigma70-ECF"/>
    <property type="match status" value="1"/>
</dbReference>
<comment type="caution">
    <text evidence="7">The sequence shown here is derived from an EMBL/GenBank/DDBJ whole genome shotgun (WGS) entry which is preliminary data.</text>
</comment>
<dbReference type="Pfam" id="PF08281">
    <property type="entry name" value="Sigma70_r4_2"/>
    <property type="match status" value="1"/>
</dbReference>
<dbReference type="Pfam" id="PF04542">
    <property type="entry name" value="Sigma70_r2"/>
    <property type="match status" value="1"/>
</dbReference>
<dbReference type="SUPFAM" id="SSF88946">
    <property type="entry name" value="Sigma2 domain of RNA polymerase sigma factors"/>
    <property type="match status" value="1"/>
</dbReference>
<dbReference type="InterPro" id="IPR013249">
    <property type="entry name" value="RNA_pol_sigma70_r4_t2"/>
</dbReference>
<dbReference type="InterPro" id="IPR036388">
    <property type="entry name" value="WH-like_DNA-bd_sf"/>
</dbReference>
<evidence type="ECO:0000256" key="1">
    <source>
        <dbReference type="ARBA" id="ARBA00010641"/>
    </source>
</evidence>
<dbReference type="CDD" id="cd06171">
    <property type="entry name" value="Sigma70_r4"/>
    <property type="match status" value="1"/>
</dbReference>
<gene>
    <name evidence="7" type="ORF">ACJDU8_18475</name>
</gene>
<dbReference type="NCBIfam" id="NF008891">
    <property type="entry name" value="PRK11924.1-5"/>
    <property type="match status" value="1"/>
</dbReference>
<dbReference type="PANTHER" id="PTHR43133">
    <property type="entry name" value="RNA POLYMERASE ECF-TYPE SIGMA FACTO"/>
    <property type="match status" value="1"/>
</dbReference>
<evidence type="ECO:0000259" key="5">
    <source>
        <dbReference type="Pfam" id="PF04542"/>
    </source>
</evidence>
<keyword evidence="2" id="KW-0805">Transcription regulation</keyword>
<evidence type="ECO:0000313" key="8">
    <source>
        <dbReference type="Proteomes" id="UP001623660"/>
    </source>
</evidence>
<keyword evidence="8" id="KW-1185">Reference proteome</keyword>
<keyword evidence="4" id="KW-0804">Transcription</keyword>
<dbReference type="Proteomes" id="UP001623660">
    <property type="component" value="Unassembled WGS sequence"/>
</dbReference>
<evidence type="ECO:0000313" key="7">
    <source>
        <dbReference type="EMBL" id="MFL0197533.1"/>
    </source>
</evidence>
<dbReference type="SUPFAM" id="SSF88659">
    <property type="entry name" value="Sigma3 and sigma4 domains of RNA polymerase sigma factors"/>
    <property type="match status" value="1"/>
</dbReference>
<evidence type="ECO:0000256" key="4">
    <source>
        <dbReference type="ARBA" id="ARBA00023163"/>
    </source>
</evidence>
<feature type="domain" description="RNA polymerase sigma-70 region 2" evidence="5">
    <location>
        <begin position="8"/>
        <end position="74"/>
    </location>
</feature>
<dbReference type="Gene3D" id="1.10.1740.10">
    <property type="match status" value="1"/>
</dbReference>
<evidence type="ECO:0000256" key="2">
    <source>
        <dbReference type="ARBA" id="ARBA00023015"/>
    </source>
</evidence>
<evidence type="ECO:0000256" key="3">
    <source>
        <dbReference type="ARBA" id="ARBA00023082"/>
    </source>
</evidence>
<sequence>MDKELERLMNCYGNDILRTAYIYLKDIHLAEDVFQDVFIKVYKNFHKFNGKSSEKTWILTITINTCRDILRSSWIKKVLRFDDTEYGIFNSTENLDNIENTVIKNIEYEDLLKRIMDLPKKYKEVILLYYYQELSTSEISKVLRIPEGTVRSRLYRARELLKYNIGGSIEYEG</sequence>
<reference evidence="7 8" key="1">
    <citation type="submission" date="2024-11" db="EMBL/GenBank/DDBJ databases">
        <authorList>
            <person name="Heng Y.C."/>
            <person name="Lim A.C.H."/>
            <person name="Lee J.K.Y."/>
            <person name="Kittelmann S."/>
        </authorList>
    </citation>
    <scope>NUCLEOTIDE SEQUENCE [LARGE SCALE GENOMIC DNA]</scope>
    <source>
        <strain evidence="7 8">WILCCON 0269</strain>
    </source>
</reference>
<feature type="domain" description="RNA polymerase sigma factor 70 region 4 type 2" evidence="6">
    <location>
        <begin position="109"/>
        <end position="161"/>
    </location>
</feature>
<comment type="similarity">
    <text evidence="1">Belongs to the sigma-70 factor family. ECF subfamily.</text>
</comment>